<organism evidence="7 8">
    <name type="scientific">Frankliniella occidentalis</name>
    <name type="common">Western flower thrips</name>
    <name type="synonym">Euthrips occidentalis</name>
    <dbReference type="NCBI Taxonomy" id="133901"/>
    <lineage>
        <taxon>Eukaryota</taxon>
        <taxon>Metazoa</taxon>
        <taxon>Ecdysozoa</taxon>
        <taxon>Arthropoda</taxon>
        <taxon>Hexapoda</taxon>
        <taxon>Insecta</taxon>
        <taxon>Pterygota</taxon>
        <taxon>Neoptera</taxon>
        <taxon>Paraneoptera</taxon>
        <taxon>Thysanoptera</taxon>
        <taxon>Terebrantia</taxon>
        <taxon>Thripoidea</taxon>
        <taxon>Thripidae</taxon>
        <taxon>Frankliniella</taxon>
    </lineage>
</organism>
<evidence type="ECO:0000256" key="6">
    <source>
        <dbReference type="SAM" id="SignalP"/>
    </source>
</evidence>
<keyword evidence="4" id="KW-0378">Hydrolase</keyword>
<evidence type="ECO:0000313" key="8">
    <source>
        <dbReference type="RefSeq" id="XP_052121400.1"/>
    </source>
</evidence>
<evidence type="ECO:0000256" key="3">
    <source>
        <dbReference type="ARBA" id="ARBA00022729"/>
    </source>
</evidence>
<dbReference type="AlphaFoldDB" id="A0A9C6WWX7"/>
<protein>
    <submittedName>
        <fullName evidence="8">Serine protease K12H4.7</fullName>
    </submittedName>
</protein>
<dbReference type="GeneID" id="127749024"/>
<dbReference type="Pfam" id="PF05577">
    <property type="entry name" value="Peptidase_S28"/>
    <property type="match status" value="1"/>
</dbReference>
<dbReference type="PANTHER" id="PTHR11010:SF5">
    <property type="entry name" value="RE36938P-RELATED"/>
    <property type="match status" value="1"/>
</dbReference>
<dbReference type="PANTHER" id="PTHR11010">
    <property type="entry name" value="PROTEASE S28 PRO-X CARBOXYPEPTIDASE-RELATED"/>
    <property type="match status" value="1"/>
</dbReference>
<keyword evidence="3 6" id="KW-0732">Signal</keyword>
<dbReference type="GO" id="GO:0006508">
    <property type="term" value="P:proteolysis"/>
    <property type="evidence" value="ECO:0007669"/>
    <property type="project" value="UniProtKB-KW"/>
</dbReference>
<reference evidence="8" key="1">
    <citation type="submission" date="2025-08" db="UniProtKB">
        <authorList>
            <consortium name="RefSeq"/>
        </authorList>
    </citation>
    <scope>IDENTIFICATION</scope>
    <source>
        <tissue evidence="8">Whole organism</tissue>
    </source>
</reference>
<keyword evidence="5" id="KW-0325">Glycoprotein</keyword>
<dbReference type="Gene3D" id="3.40.50.1820">
    <property type="entry name" value="alpha/beta hydrolase"/>
    <property type="match status" value="1"/>
</dbReference>
<gene>
    <name evidence="8" type="primary">LOC127749024</name>
</gene>
<keyword evidence="2 8" id="KW-0645">Protease</keyword>
<name>A0A9C6WWX7_FRAOC</name>
<dbReference type="SUPFAM" id="SSF53474">
    <property type="entry name" value="alpha/beta-Hydrolases"/>
    <property type="match status" value="1"/>
</dbReference>
<evidence type="ECO:0000256" key="1">
    <source>
        <dbReference type="ARBA" id="ARBA00011079"/>
    </source>
</evidence>
<evidence type="ECO:0000313" key="7">
    <source>
        <dbReference type="Proteomes" id="UP000504606"/>
    </source>
</evidence>
<feature type="chain" id="PRO_5039226048" evidence="6">
    <location>
        <begin position="20"/>
        <end position="482"/>
    </location>
</feature>
<dbReference type="GO" id="GO:0070008">
    <property type="term" value="F:serine-type exopeptidase activity"/>
    <property type="evidence" value="ECO:0007669"/>
    <property type="project" value="InterPro"/>
</dbReference>
<keyword evidence="7" id="KW-1185">Reference proteome</keyword>
<dbReference type="Gene3D" id="1.20.120.980">
    <property type="entry name" value="Serine carboxypeptidase S28, SKS domain"/>
    <property type="match status" value="1"/>
</dbReference>
<accession>A0A9C6WWX7</accession>
<sequence>MRLLLLVVAAAAVAVAALADGALALAEEPVVEAGSFAQSLDHFSAMERRTWTQHYVKSGPFSEAGGEAGGEAGPVVILLGGHEPVTPHTLADSHALEIAQQLKGVAFALEHRFFGASIPTEDMKLSSLRYLSQDQALADVASFIEHLRATGQAPPASRVVLYGGLRAGNLAAWARVKYPHLVHAAVASSAPLWARGAFTEWMDVDMAVLEKRGGAKCRQDVRAAVEYLDKTLGDKGGVAEIKELFGLCADFGEQRWDADMLFQRLTDSVSGAVDIEETPYMNMVQEACYMLDVSDQPRDKLQAMGSIAGFGMSDQGCEDVGYKKGIAAALDDRWGGAITAYNEQLTDRLLLFLSCFEFGQFHALSSEWRNHYPLELSLQKCSDVFGKDFSPAQLDEAVRRTNMEFGAARPDIRRVVFVHGQDDPYAALGVTEDIDGDLAPVVEIPGARQCKDLEKSSEDDKQGLKEARAKIVDHLKKFLNMS</sequence>
<proteinExistence type="inferred from homology"/>
<dbReference type="RefSeq" id="XP_052121400.1">
    <property type="nucleotide sequence ID" value="XM_052265440.1"/>
</dbReference>
<evidence type="ECO:0000256" key="5">
    <source>
        <dbReference type="ARBA" id="ARBA00023180"/>
    </source>
</evidence>
<feature type="signal peptide" evidence="6">
    <location>
        <begin position="1"/>
        <end position="19"/>
    </location>
</feature>
<dbReference type="KEGG" id="foc:127749024"/>
<comment type="similarity">
    <text evidence="1">Belongs to the peptidase S28 family.</text>
</comment>
<dbReference type="OrthoDB" id="1735038at2759"/>
<dbReference type="InterPro" id="IPR042269">
    <property type="entry name" value="Ser_carbopepase_S28_SKS"/>
</dbReference>
<evidence type="ECO:0000256" key="4">
    <source>
        <dbReference type="ARBA" id="ARBA00022801"/>
    </source>
</evidence>
<dbReference type="InterPro" id="IPR029058">
    <property type="entry name" value="AB_hydrolase_fold"/>
</dbReference>
<dbReference type="Proteomes" id="UP000504606">
    <property type="component" value="Unplaced"/>
</dbReference>
<dbReference type="InterPro" id="IPR008758">
    <property type="entry name" value="Peptidase_S28"/>
</dbReference>
<evidence type="ECO:0000256" key="2">
    <source>
        <dbReference type="ARBA" id="ARBA00022670"/>
    </source>
</evidence>
<dbReference type="GO" id="GO:0008239">
    <property type="term" value="F:dipeptidyl-peptidase activity"/>
    <property type="evidence" value="ECO:0007669"/>
    <property type="project" value="TreeGrafter"/>
</dbReference>